<feature type="chain" id="PRO_5031558771" evidence="1">
    <location>
        <begin position="23"/>
        <end position="201"/>
    </location>
</feature>
<reference evidence="2 3" key="1">
    <citation type="submission" date="2020-07" db="EMBL/GenBank/DDBJ databases">
        <title>Genomic Encyclopedia of Type Strains, Phase IV (KMG-V): Genome sequencing to study the core and pangenomes of soil and plant-associated prokaryotes.</title>
        <authorList>
            <person name="Whitman W."/>
        </authorList>
    </citation>
    <scope>NUCLEOTIDE SEQUENCE [LARGE SCALE GENOMIC DNA]</scope>
    <source>
        <strain evidence="2 3">SAS40</strain>
    </source>
</reference>
<name>A0A7Y9IXK1_9BURK</name>
<evidence type="ECO:0000313" key="2">
    <source>
        <dbReference type="EMBL" id="NYE84004.1"/>
    </source>
</evidence>
<comment type="caution">
    <text evidence="2">The sequence shown here is derived from an EMBL/GenBank/DDBJ whole genome shotgun (WGS) entry which is preliminary data.</text>
</comment>
<evidence type="ECO:0000313" key="3">
    <source>
        <dbReference type="Proteomes" id="UP000542125"/>
    </source>
</evidence>
<dbReference type="Proteomes" id="UP000542125">
    <property type="component" value="Unassembled WGS sequence"/>
</dbReference>
<gene>
    <name evidence="2" type="ORF">FHW18_003275</name>
</gene>
<dbReference type="EMBL" id="JACBYR010000001">
    <property type="protein sequence ID" value="NYE84004.1"/>
    <property type="molecule type" value="Genomic_DNA"/>
</dbReference>
<keyword evidence="1" id="KW-0732">Signal</keyword>
<sequence length="201" mass="20896">MLTFRHAALFVACLTAAGSALAQAPAMTRVPGEVVAATATTLTVKHMSGETVEIMAPANTPVLAMKPLTRADIKTGTFVGIGAKKEADGKQTAMQVVVFPESARGTGEGHREWNRGADSTMTNANVDAVVDSKNGNDVKLSYKGGSQTITVPADAKVITWVPGTRADVMAGKKVVVNATMMDGKPTASRIMVEKDGALPPM</sequence>
<accession>A0A7Y9IXK1</accession>
<feature type="signal peptide" evidence="1">
    <location>
        <begin position="1"/>
        <end position="22"/>
    </location>
</feature>
<protein>
    <submittedName>
        <fullName evidence="2">ABC-type Fe3+-hydroxamate transport system substrate-binding protein</fullName>
    </submittedName>
</protein>
<dbReference type="RefSeq" id="WP_179587745.1">
    <property type="nucleotide sequence ID" value="NZ_JACBYR010000001.1"/>
</dbReference>
<proteinExistence type="predicted"/>
<evidence type="ECO:0000256" key="1">
    <source>
        <dbReference type="SAM" id="SignalP"/>
    </source>
</evidence>
<keyword evidence="3" id="KW-1185">Reference proteome</keyword>
<dbReference type="AlphaFoldDB" id="A0A7Y9IXK1"/>
<organism evidence="2 3">
    <name type="scientific">Pigmentiphaga litoralis</name>
    <dbReference type="NCBI Taxonomy" id="516702"/>
    <lineage>
        <taxon>Bacteria</taxon>
        <taxon>Pseudomonadati</taxon>
        <taxon>Pseudomonadota</taxon>
        <taxon>Betaproteobacteria</taxon>
        <taxon>Burkholderiales</taxon>
        <taxon>Alcaligenaceae</taxon>
        <taxon>Pigmentiphaga</taxon>
    </lineage>
</organism>